<evidence type="ECO:0000313" key="4">
    <source>
        <dbReference type="EMBL" id="TFC42002.1"/>
    </source>
</evidence>
<organism evidence="4 5">
    <name type="scientific">Cryobacterium shii</name>
    <dbReference type="NCBI Taxonomy" id="1259235"/>
    <lineage>
        <taxon>Bacteria</taxon>
        <taxon>Bacillati</taxon>
        <taxon>Actinomycetota</taxon>
        <taxon>Actinomycetes</taxon>
        <taxon>Micrococcales</taxon>
        <taxon>Microbacteriaceae</taxon>
        <taxon>Cryobacterium</taxon>
    </lineage>
</organism>
<dbReference type="Proteomes" id="UP000297403">
    <property type="component" value="Unassembled WGS sequence"/>
</dbReference>
<dbReference type="InterPro" id="IPR026881">
    <property type="entry name" value="WYL_dom"/>
</dbReference>
<dbReference type="Pfam" id="PF13280">
    <property type="entry name" value="WYL"/>
    <property type="match status" value="1"/>
</dbReference>
<dbReference type="EMBL" id="SOFY01000082">
    <property type="protein sequence ID" value="TFC42002.1"/>
    <property type="molecule type" value="Genomic_DNA"/>
</dbReference>
<evidence type="ECO:0000259" key="3">
    <source>
        <dbReference type="Pfam" id="PF25583"/>
    </source>
</evidence>
<reference evidence="4 5" key="1">
    <citation type="submission" date="2019-03" db="EMBL/GenBank/DDBJ databases">
        <title>Genomics of glacier-inhabiting Cryobacterium strains.</title>
        <authorList>
            <person name="Liu Q."/>
            <person name="Xin Y.-H."/>
        </authorList>
    </citation>
    <scope>NUCLEOTIDE SEQUENCE [LARGE SCALE GENOMIC DNA]</scope>
    <source>
        <strain evidence="5">TMT1-22</strain>
    </source>
</reference>
<proteinExistence type="predicted"/>
<feature type="domain" description="WYL" evidence="2">
    <location>
        <begin position="162"/>
        <end position="225"/>
    </location>
</feature>
<name>A0AAQ2HED0_9MICO</name>
<dbReference type="RefSeq" id="WP_134451848.1">
    <property type="nucleotide sequence ID" value="NZ_SOFY01000082.1"/>
</dbReference>
<dbReference type="AlphaFoldDB" id="A0AAQ2HED0"/>
<evidence type="ECO:0000259" key="2">
    <source>
        <dbReference type="Pfam" id="PF13280"/>
    </source>
</evidence>
<dbReference type="PANTHER" id="PTHR34580:SF3">
    <property type="entry name" value="PROTEIN PAFB"/>
    <property type="match status" value="1"/>
</dbReference>
<evidence type="ECO:0000313" key="5">
    <source>
        <dbReference type="Proteomes" id="UP000297403"/>
    </source>
</evidence>
<accession>A0AAQ2HED0</accession>
<dbReference type="InterPro" id="IPR057727">
    <property type="entry name" value="WCX_dom"/>
</dbReference>
<feature type="region of interest" description="Disordered" evidence="1">
    <location>
        <begin position="332"/>
        <end position="364"/>
    </location>
</feature>
<keyword evidence="5" id="KW-1185">Reference proteome</keyword>
<evidence type="ECO:0000256" key="1">
    <source>
        <dbReference type="SAM" id="MobiDB-lite"/>
    </source>
</evidence>
<comment type="caution">
    <text evidence="4">The sequence shown here is derived from an EMBL/GenBank/DDBJ whole genome shotgun (WGS) entry which is preliminary data.</text>
</comment>
<sequence>MPPIPDQPSRVSVEERLFSLVLALIATEIGLTKADILSNVQGYRQRYAPGGDNASLERQFERDKDDIRELGIPLETVEPPDDPGSNHHLRYRIPKGLYDLPADVSFSAEELTLLKLASTVWREGSLSAESRRALTKLHSLGVDASDPVLGYSPSLRVREASFEPLSKAMDRGHVVSFLYLKPGEESPRRRRVAPQAVVLHDGRWHLFGRDTEADATRTFLLSRIVGPVVTVPGESFVPDGDGKGQEALRELDALWHAQVAEVTVRPGSDAAVRLSKRSSGNTDPAAVSAIALHYTDLNVLADELAGYGPEVLVRSPASLRDAVLTRLIGVRDAHTDPSSTDPSSTDPAGTDPAGTDPSSEGEPR</sequence>
<dbReference type="InterPro" id="IPR051534">
    <property type="entry name" value="CBASS_pafABC_assoc_protein"/>
</dbReference>
<dbReference type="PANTHER" id="PTHR34580">
    <property type="match status" value="1"/>
</dbReference>
<feature type="domain" description="WCX" evidence="3">
    <location>
        <begin position="262"/>
        <end position="327"/>
    </location>
</feature>
<gene>
    <name evidence="4" type="ORF">E3O49_14935</name>
</gene>
<dbReference type="PROSITE" id="PS52050">
    <property type="entry name" value="WYL"/>
    <property type="match status" value="1"/>
</dbReference>
<dbReference type="Pfam" id="PF25583">
    <property type="entry name" value="WCX"/>
    <property type="match status" value="1"/>
</dbReference>
<feature type="compositionally biased region" description="Low complexity" evidence="1">
    <location>
        <begin position="336"/>
        <end position="352"/>
    </location>
</feature>
<protein>
    <submittedName>
        <fullName evidence="4">WYL domain-containing protein</fullName>
    </submittedName>
</protein>